<dbReference type="PANTHER" id="PTHR37534">
    <property type="entry name" value="TRANSCRIPTIONAL ACTIVATOR PROTEIN UGA3"/>
    <property type="match status" value="1"/>
</dbReference>
<dbReference type="InterPro" id="IPR019901">
    <property type="entry name" value="Ergot_alkaloid_biosynthesis"/>
</dbReference>
<dbReference type="GeneID" id="59259054"/>
<dbReference type="PROSITE" id="PS50048">
    <property type="entry name" value="ZN2_CY6_FUNGAL_2"/>
    <property type="match status" value="1"/>
</dbReference>
<evidence type="ECO:0000256" key="1">
    <source>
        <dbReference type="ARBA" id="ARBA00004123"/>
    </source>
</evidence>
<dbReference type="SUPFAM" id="SSF57701">
    <property type="entry name" value="Zn2/Cys6 DNA-binding domain"/>
    <property type="match status" value="1"/>
</dbReference>
<evidence type="ECO:0000313" key="4">
    <source>
        <dbReference type="EMBL" id="KAF5873511.1"/>
    </source>
</evidence>
<dbReference type="PROSITE" id="PS00463">
    <property type="entry name" value="ZN2_CY6_FUNGAL_1"/>
    <property type="match status" value="1"/>
</dbReference>
<dbReference type="Proteomes" id="UP000531561">
    <property type="component" value="Unassembled WGS sequence"/>
</dbReference>
<reference evidence="4 5" key="1">
    <citation type="journal article" date="2020" name="Phytopathology">
        <title>A high-quality genome resource of Botrytis fragariae, a new and rapidly spreading fungal pathogen causing strawberry gray mold in the U.S.A.</title>
        <authorList>
            <person name="Wu Y."/>
            <person name="Saski C.A."/>
            <person name="Schnabel G."/>
            <person name="Xiao S."/>
            <person name="Hu M."/>
        </authorList>
    </citation>
    <scope>NUCLEOTIDE SEQUENCE [LARGE SCALE GENOMIC DNA]</scope>
    <source>
        <strain evidence="4 5">BVB16</strain>
    </source>
</reference>
<dbReference type="NCBIfam" id="TIGR03649">
    <property type="entry name" value="ergot_EASG"/>
    <property type="match status" value="1"/>
</dbReference>
<dbReference type="InterPro" id="IPR001138">
    <property type="entry name" value="Zn2Cys6_DnaBD"/>
</dbReference>
<dbReference type="SMART" id="SM00066">
    <property type="entry name" value="GAL4"/>
    <property type="match status" value="1"/>
</dbReference>
<feature type="domain" description="Zn(2)-C6 fungal-type" evidence="3">
    <location>
        <begin position="17"/>
        <end position="47"/>
    </location>
</feature>
<keyword evidence="5" id="KW-1185">Reference proteome</keyword>
<name>A0A8H6EII8_9HELO</name>
<dbReference type="PANTHER" id="PTHR37534:SF49">
    <property type="entry name" value="LYSINE BIOSYNTHESIS REGULATORY PROTEIN LYS14"/>
    <property type="match status" value="1"/>
</dbReference>
<evidence type="ECO:0000259" key="3">
    <source>
        <dbReference type="PROSITE" id="PS50048"/>
    </source>
</evidence>
<dbReference type="CDD" id="cd00067">
    <property type="entry name" value="GAL4"/>
    <property type="match status" value="1"/>
</dbReference>
<comment type="caution">
    <text evidence="4">The sequence shown here is derived from an EMBL/GenBank/DDBJ whole genome shotgun (WGS) entry which is preliminary data.</text>
</comment>
<dbReference type="Gene3D" id="4.10.240.10">
    <property type="entry name" value="Zn(2)-C6 fungal-type DNA-binding domain"/>
    <property type="match status" value="1"/>
</dbReference>
<dbReference type="GO" id="GO:0000981">
    <property type="term" value="F:DNA-binding transcription factor activity, RNA polymerase II-specific"/>
    <property type="evidence" value="ECO:0007669"/>
    <property type="project" value="InterPro"/>
</dbReference>
<dbReference type="AlphaFoldDB" id="A0A8H6EII8"/>
<dbReference type="GO" id="GO:0005634">
    <property type="term" value="C:nucleus"/>
    <property type="evidence" value="ECO:0007669"/>
    <property type="project" value="UniProtKB-SubCell"/>
</dbReference>
<dbReference type="InterPro" id="IPR021858">
    <property type="entry name" value="Fun_TF"/>
</dbReference>
<dbReference type="GO" id="GO:0008270">
    <property type="term" value="F:zinc ion binding"/>
    <property type="evidence" value="ECO:0007669"/>
    <property type="project" value="InterPro"/>
</dbReference>
<evidence type="ECO:0000256" key="2">
    <source>
        <dbReference type="ARBA" id="ARBA00023242"/>
    </source>
</evidence>
<dbReference type="GO" id="GO:0000976">
    <property type="term" value="F:transcription cis-regulatory region binding"/>
    <property type="evidence" value="ECO:0007669"/>
    <property type="project" value="TreeGrafter"/>
</dbReference>
<keyword evidence="2" id="KW-0539">Nucleus</keyword>
<comment type="subcellular location">
    <subcellularLocation>
        <location evidence="1">Nucleus</location>
    </subcellularLocation>
</comment>
<accession>A0A8H6EII8</accession>
<dbReference type="Pfam" id="PF13460">
    <property type="entry name" value="NAD_binding_10"/>
    <property type="match status" value="1"/>
</dbReference>
<dbReference type="RefSeq" id="XP_037192457.1">
    <property type="nucleotide sequence ID" value="XM_037335362.1"/>
</dbReference>
<organism evidence="4 5">
    <name type="scientific">Botrytis fragariae</name>
    <dbReference type="NCBI Taxonomy" id="1964551"/>
    <lineage>
        <taxon>Eukaryota</taxon>
        <taxon>Fungi</taxon>
        <taxon>Dikarya</taxon>
        <taxon>Ascomycota</taxon>
        <taxon>Pezizomycotina</taxon>
        <taxon>Leotiomycetes</taxon>
        <taxon>Helotiales</taxon>
        <taxon>Sclerotiniaceae</taxon>
        <taxon>Botrytis</taxon>
    </lineage>
</organism>
<dbReference type="SUPFAM" id="SSF51735">
    <property type="entry name" value="NAD(P)-binding Rossmann-fold domains"/>
    <property type="match status" value="1"/>
</dbReference>
<dbReference type="OrthoDB" id="3509362at2759"/>
<dbReference type="GO" id="GO:0045944">
    <property type="term" value="P:positive regulation of transcription by RNA polymerase II"/>
    <property type="evidence" value="ECO:0007669"/>
    <property type="project" value="TreeGrafter"/>
</dbReference>
<dbReference type="Pfam" id="PF00172">
    <property type="entry name" value="Zn_clus"/>
    <property type="match status" value="1"/>
</dbReference>
<dbReference type="GO" id="GO:0035835">
    <property type="term" value="P:indole alkaloid biosynthetic process"/>
    <property type="evidence" value="ECO:0007669"/>
    <property type="project" value="UniProtKB-UniPathway"/>
</dbReference>
<dbReference type="InterPro" id="IPR036864">
    <property type="entry name" value="Zn2-C6_fun-type_DNA-bd_sf"/>
</dbReference>
<dbReference type="Gene3D" id="3.90.25.10">
    <property type="entry name" value="UDP-galactose 4-epimerase, domain 1"/>
    <property type="match status" value="1"/>
</dbReference>
<evidence type="ECO:0000313" key="5">
    <source>
        <dbReference type="Proteomes" id="UP000531561"/>
    </source>
</evidence>
<dbReference type="EMBL" id="JABFCT010000008">
    <property type="protein sequence ID" value="KAF5873511.1"/>
    <property type="molecule type" value="Genomic_DNA"/>
</dbReference>
<dbReference type="Pfam" id="PF11951">
    <property type="entry name" value="Fungal_trans_2"/>
    <property type="match status" value="1"/>
</dbReference>
<gene>
    <name evidence="4" type="ORF">Bfra_004972</name>
</gene>
<dbReference type="InterPro" id="IPR036291">
    <property type="entry name" value="NAD(P)-bd_dom_sf"/>
</dbReference>
<dbReference type="UniPathway" id="UPA00327"/>
<dbReference type="CDD" id="cd12148">
    <property type="entry name" value="fungal_TF_MHR"/>
    <property type="match status" value="1"/>
</dbReference>
<dbReference type="Gene3D" id="3.40.50.720">
    <property type="entry name" value="NAD(P)-binding Rossmann-like Domain"/>
    <property type="match status" value="1"/>
</dbReference>
<sequence length="909" mass="100540">MAPGMGIKAPVPRTRTGCLTCRARKVKCDEGKPDCGRCIRLQRDCKWSTPPAHMLATTSHGHGISSTSSLPTTQQLALGKTRIPKDSFVIEFPNIDKTTMPYIHHFVGFCTRFLAYANDDEGNPFKEELVPFVTTSPALLHSIIAVAAGHMSRTDKQHEVKATKHYSMALRELNTALCDNSVAKQNATLGACLLLCVYEISHSDRGLWLEHLKGARDLILHRGGPKTSDFLTRFFALLDVSGSLWAGQGPLLPGNYWLEDAPTLSTSPKQIGDSPSSAEPALNWPYYDPGGVMTGEFHVFMIFMAKLSRLSSRSLVETSVEEQIIIKQEAIGIQHEVQMWWQNCPSMLRDLSNDWRRQPRDTKLTVAETLEAEAFSSTKACMYGCVLFIHHIMNPVGEEPTSPEVSEAITQILDIAAETPEGYGLEMGLYYGLFAAGASIFNDWAVEDTVRKKLKADTRIALYHADRALELLEILWRRQHQYERKFDWRQVQQQMGIHMFFSLQSFINDIVDLFLLEDTLFQPHHQNSKFETKIVRVAEGPEFATKRRGKVVRLSSGSVAKDCGEIDRTPQPDFGKMDSNEIKGIDIGVKNGGTDMTTILLLGGTGKVARRIAPLLSVDGYNVLLASRSGSSPASLPNTKGVKFDWLDTNRGGDAKENSIEAVFMIAPPVLGALPLAKRFIDVVIKRGVRRIVFLSGSIQHCGDGPILSQISKYIKGEGRNFQTLEGQSNNSDPNAVEWTILKPSWFMENFSEMHHLYTIRDENRLISATGKGKIPFVSVEDVANVACKALIGWRSTDFEKGLLGKELVLRGAELWSYDDIAALLTEMLGREISHVGVEEEEIVKGMVEGGVEEGLAGVLGELEGAVRRGEEAWLGGDLEGIIGGRGRSVREFVEGCGRAGVWDGGCRE</sequence>
<protein>
    <submittedName>
        <fullName evidence="4">Putative agroclavine dehydrogenase protein</fullName>
    </submittedName>
</protein>
<dbReference type="InterPro" id="IPR016040">
    <property type="entry name" value="NAD(P)-bd_dom"/>
</dbReference>
<proteinExistence type="predicted"/>